<evidence type="ECO:0000256" key="1">
    <source>
        <dbReference type="SAM" id="MobiDB-lite"/>
    </source>
</evidence>
<evidence type="ECO:0000313" key="4">
    <source>
        <dbReference type="Proteomes" id="UP000308349"/>
    </source>
</evidence>
<evidence type="ECO:0000313" key="3">
    <source>
        <dbReference type="EMBL" id="TLF96724.1"/>
    </source>
</evidence>
<sequence>MSWSLDSTDRAASEASPHRAAGRVIALNRPPRKARHLQWERRAARSDRHTMQVGVECVGAPHVCWQPMKGMRVTEGLRQQQLVPIAAESLVVTARSELPAHLAAILLGPDGAIHDETDFVFGTQSEARGLRLAAPGMAPAPTLHIELSSIPHAATTVRVVLALDNPHRTFAEADAPALTVADSQGGEVYRGTFDGVGAVSAVVALDIERSGAGWGITVVARGHAGGFAAVLAESHVQVGSRPDRREQVDATVLPGDRPLGLVPGQVVRLRTGAGPTLDMVRLGLGWDPVPGHKLVGGAATPADLDAAALMFDRDHHLLDAVYFAQLSSNDGAVRHLGDSMTGEGGGENEVITVDLSRIHPQVATVILVVTSYHGHSFDSIRNAFCRLVDAGTGAELAHLDLHGGGPHTGMVMAKLYLAATGWKMQAIGEPIYATHPGEAVHQLTHHLA</sequence>
<accession>A0A5R8P637</accession>
<dbReference type="AlphaFoldDB" id="A0A5R8P637"/>
<name>A0A5R8P637_9NOCA</name>
<gene>
    <name evidence="3" type="ORF">FEK35_27565</name>
</gene>
<organism evidence="3 4">
    <name type="scientific">Nocardia cyriacigeorgica</name>
    <dbReference type="NCBI Taxonomy" id="135487"/>
    <lineage>
        <taxon>Bacteria</taxon>
        <taxon>Bacillati</taxon>
        <taxon>Actinomycetota</taxon>
        <taxon>Actinomycetes</taxon>
        <taxon>Mycobacteriales</taxon>
        <taxon>Nocardiaceae</taxon>
        <taxon>Nocardia</taxon>
    </lineage>
</organism>
<proteinExistence type="predicted"/>
<dbReference type="InterPro" id="IPR003325">
    <property type="entry name" value="TerD"/>
</dbReference>
<feature type="domain" description="TerD" evidence="2">
    <location>
        <begin position="261"/>
        <end position="430"/>
    </location>
</feature>
<protein>
    <submittedName>
        <fullName evidence="3">Stress protein</fullName>
    </submittedName>
</protein>
<dbReference type="PANTHER" id="PTHR32097">
    <property type="entry name" value="CAMP-BINDING PROTEIN 1-RELATED"/>
    <property type="match status" value="1"/>
</dbReference>
<dbReference type="CDD" id="cd06974">
    <property type="entry name" value="TerD_like"/>
    <property type="match status" value="1"/>
</dbReference>
<dbReference type="OrthoDB" id="56224at2"/>
<dbReference type="Pfam" id="PF02342">
    <property type="entry name" value="TerD"/>
    <property type="match status" value="2"/>
</dbReference>
<comment type="caution">
    <text evidence="3">The sequence shown here is derived from an EMBL/GenBank/DDBJ whole genome shotgun (WGS) entry which is preliminary data.</text>
</comment>
<dbReference type="InterPro" id="IPR051324">
    <property type="entry name" value="Stress/Tellurium_Resist"/>
</dbReference>
<feature type="domain" description="TerD" evidence="2">
    <location>
        <begin position="100"/>
        <end position="231"/>
    </location>
</feature>
<dbReference type="EMBL" id="VBUU01000041">
    <property type="protein sequence ID" value="TLF96724.1"/>
    <property type="molecule type" value="Genomic_DNA"/>
</dbReference>
<dbReference type="PANTHER" id="PTHR32097:SF17">
    <property type="entry name" value="CAMP-BINDING PROTEIN 1-RELATED"/>
    <property type="match status" value="1"/>
</dbReference>
<reference evidence="3 4" key="1">
    <citation type="submission" date="2019-05" db="EMBL/GenBank/DDBJ databases">
        <title>Genomes sequences of two Nocardia cyriacigeorgica environmental isolates, type strains Nocardia asteroides ATCC 19247 and Nocardia cyriacigeorgica DSM 44484.</title>
        <authorList>
            <person name="Vautrin F."/>
            <person name="Bergeron E."/>
            <person name="Dubost A."/>
            <person name="Abrouk D."/>
            <person name="Rodriguez Nava V."/>
            <person name="Pujic P."/>
        </authorList>
    </citation>
    <scope>NUCLEOTIDE SEQUENCE [LARGE SCALE GENOMIC DNA]</scope>
    <source>
        <strain evidence="3 4">EML 1456</strain>
    </source>
</reference>
<dbReference type="Gene3D" id="2.60.60.30">
    <property type="entry name" value="sav2460 like domains"/>
    <property type="match status" value="2"/>
</dbReference>
<evidence type="ECO:0000259" key="2">
    <source>
        <dbReference type="Pfam" id="PF02342"/>
    </source>
</evidence>
<feature type="region of interest" description="Disordered" evidence="1">
    <location>
        <begin position="1"/>
        <end position="27"/>
    </location>
</feature>
<dbReference type="Proteomes" id="UP000308349">
    <property type="component" value="Unassembled WGS sequence"/>
</dbReference>